<dbReference type="STRING" id="52689.AKG39_04880"/>
<evidence type="ECO:0000313" key="9">
    <source>
        <dbReference type="EMBL" id="KNZ42765.1"/>
    </source>
</evidence>
<gene>
    <name evidence="9" type="ORF">AKG39_04880</name>
</gene>
<proteinExistence type="predicted"/>
<keyword evidence="7" id="KW-0812">Transmembrane</keyword>
<dbReference type="Gene3D" id="3.30.70.20">
    <property type="match status" value="1"/>
</dbReference>
<keyword evidence="10" id="KW-1185">Reference proteome</keyword>
<dbReference type="EMBL" id="LGYO01000009">
    <property type="protein sequence ID" value="KNZ42765.1"/>
    <property type="molecule type" value="Genomic_DNA"/>
</dbReference>
<dbReference type="InterPro" id="IPR017900">
    <property type="entry name" value="4Fe4S_Fe_S_CS"/>
</dbReference>
<dbReference type="RefSeq" id="WP_050739247.1">
    <property type="nucleotide sequence ID" value="NZ_LGYO01000009.1"/>
</dbReference>
<comment type="caution">
    <text evidence="9">The sequence shown here is derived from an EMBL/GenBank/DDBJ whole genome shotgun (WGS) entry which is preliminary data.</text>
</comment>
<feature type="domain" description="4Fe-4S ferredoxin-type" evidence="8">
    <location>
        <begin position="241"/>
        <end position="271"/>
    </location>
</feature>
<organism evidence="9 10">
    <name type="scientific">Acetobacterium bakii</name>
    <dbReference type="NCBI Taxonomy" id="52689"/>
    <lineage>
        <taxon>Bacteria</taxon>
        <taxon>Bacillati</taxon>
        <taxon>Bacillota</taxon>
        <taxon>Clostridia</taxon>
        <taxon>Eubacteriales</taxon>
        <taxon>Eubacteriaceae</taxon>
        <taxon>Acetobacterium</taxon>
    </lineage>
</organism>
<dbReference type="PROSITE" id="PS51379">
    <property type="entry name" value="4FE4S_FER_2"/>
    <property type="match status" value="2"/>
</dbReference>
<dbReference type="Pfam" id="PF12801">
    <property type="entry name" value="Fer4_5"/>
    <property type="match status" value="2"/>
</dbReference>
<accession>A0A0L6U4N6</accession>
<evidence type="ECO:0000256" key="6">
    <source>
        <dbReference type="ARBA" id="ARBA00023136"/>
    </source>
</evidence>
<keyword evidence="6 7" id="KW-0472">Membrane</keyword>
<name>A0A0L6U4N6_9FIRM</name>
<keyword evidence="5" id="KW-0411">Iron-sulfur</keyword>
<dbReference type="OrthoDB" id="9806398at2"/>
<dbReference type="InterPro" id="IPR017896">
    <property type="entry name" value="4Fe4S_Fe-S-bd"/>
</dbReference>
<feature type="transmembrane region" description="Helical" evidence="7">
    <location>
        <begin position="171"/>
        <end position="190"/>
    </location>
</feature>
<evidence type="ECO:0000259" key="8">
    <source>
        <dbReference type="PROSITE" id="PS51379"/>
    </source>
</evidence>
<dbReference type="GO" id="GO:0005886">
    <property type="term" value="C:plasma membrane"/>
    <property type="evidence" value="ECO:0007669"/>
    <property type="project" value="UniProtKB-SubCell"/>
</dbReference>
<dbReference type="GO" id="GO:0051536">
    <property type="term" value="F:iron-sulfur cluster binding"/>
    <property type="evidence" value="ECO:0007669"/>
    <property type="project" value="UniProtKB-KW"/>
</dbReference>
<evidence type="ECO:0000256" key="5">
    <source>
        <dbReference type="ARBA" id="ARBA00023014"/>
    </source>
</evidence>
<reference evidence="10" key="1">
    <citation type="submission" date="2015-07" db="EMBL/GenBank/DDBJ databases">
        <title>Draft genome sequence of Acetobacterium bakii DSM 8293, a potential psychrophilic chemical producer through syngas fermentation.</title>
        <authorList>
            <person name="Song Y."/>
            <person name="Hwang S."/>
            <person name="Cho B.-K."/>
        </authorList>
    </citation>
    <scope>NUCLEOTIDE SEQUENCE [LARGE SCALE GENOMIC DNA]</scope>
    <source>
        <strain evidence="10">DSM 8239</strain>
    </source>
</reference>
<dbReference type="PROSITE" id="PS00198">
    <property type="entry name" value="4FE4S_FER_1"/>
    <property type="match status" value="1"/>
</dbReference>
<dbReference type="PANTHER" id="PTHR30224">
    <property type="entry name" value="ELECTRON TRANSPORT PROTEIN"/>
    <property type="match status" value="1"/>
</dbReference>
<evidence type="ECO:0000313" key="10">
    <source>
        <dbReference type="Proteomes" id="UP000036873"/>
    </source>
</evidence>
<keyword evidence="7" id="KW-1133">Transmembrane helix</keyword>
<feature type="domain" description="4Fe-4S ferredoxin-type" evidence="8">
    <location>
        <begin position="214"/>
        <end position="237"/>
    </location>
</feature>
<dbReference type="InterPro" id="IPR052378">
    <property type="entry name" value="NosR_regulator"/>
</dbReference>
<dbReference type="PANTHER" id="PTHR30224:SF4">
    <property type="entry name" value="ELECTRON TRANSPORT PROTEIN YCCM-RELATED"/>
    <property type="match status" value="1"/>
</dbReference>
<evidence type="ECO:0000256" key="3">
    <source>
        <dbReference type="ARBA" id="ARBA00022723"/>
    </source>
</evidence>
<keyword evidence="2" id="KW-1003">Cell membrane</keyword>
<dbReference type="AlphaFoldDB" id="A0A0L6U4N6"/>
<keyword evidence="3" id="KW-0479">Metal-binding</keyword>
<evidence type="ECO:0000256" key="7">
    <source>
        <dbReference type="SAM" id="Phobius"/>
    </source>
</evidence>
<dbReference type="SUPFAM" id="SSF54862">
    <property type="entry name" value="4Fe-4S ferredoxins"/>
    <property type="match status" value="1"/>
</dbReference>
<evidence type="ECO:0000256" key="1">
    <source>
        <dbReference type="ARBA" id="ARBA00004236"/>
    </source>
</evidence>
<dbReference type="Gene3D" id="3.40.50.1780">
    <property type="match status" value="1"/>
</dbReference>
<feature type="transmembrane region" description="Helical" evidence="7">
    <location>
        <begin position="130"/>
        <end position="151"/>
    </location>
</feature>
<feature type="transmembrane region" description="Helical" evidence="7">
    <location>
        <begin position="67"/>
        <end position="85"/>
    </location>
</feature>
<feature type="transmembrane region" description="Helical" evidence="7">
    <location>
        <begin position="278"/>
        <end position="297"/>
    </location>
</feature>
<keyword evidence="4" id="KW-0408">Iron</keyword>
<dbReference type="GO" id="GO:0046872">
    <property type="term" value="F:metal ion binding"/>
    <property type="evidence" value="ECO:0007669"/>
    <property type="project" value="UniProtKB-KW"/>
</dbReference>
<sequence length="457" mass="50342">MNINWNKAAKWSRLLVLVGLLAWITYESYMHQVLGGGKAPSIHALCPYGALESLYALLFTGSFIKKIYSGTVVILAVTVILAVLFRRSFCGLLCPFGALQEVFAKIGQKIFKKRFIIPLKVDRVARYLKYAVLLLTLGMAWYYGSLWMSAYDPYSAYSHIWSIAGSIEEDPLVIIGFALLLITMVGSFLYDRFFCKYLCPAGAFYAIIGKISPTKIERNDDLCVHCKLCNKSCPVNIDIEQSVKITDAECINCNECVLACPKKGALEIKTARKTVHPMVILVLVVGIFFGTIVIAQLTGNFEVLPKAVEEGQLLPIYEVKGYNTIEEAAALSGLTLEEVYKQLGIPEGASKTTQFKNISAQYPDYKFDEAKVNAGGTESDSVQTVPLENTGSSEKIDVSGIKGSMSIQEAMDTLSMDSAAFYALFKIPESVPAQTLLKEISAVSPGYEFQQIKDSLQ</sequence>
<dbReference type="Proteomes" id="UP000036873">
    <property type="component" value="Unassembled WGS sequence"/>
</dbReference>
<protein>
    <submittedName>
        <fullName evidence="9">4Fe-4S ferredoxin</fullName>
    </submittedName>
</protein>
<comment type="subcellular location">
    <subcellularLocation>
        <location evidence="1">Cell membrane</location>
    </subcellularLocation>
</comment>
<evidence type="ECO:0000256" key="2">
    <source>
        <dbReference type="ARBA" id="ARBA00022475"/>
    </source>
</evidence>
<evidence type="ECO:0000256" key="4">
    <source>
        <dbReference type="ARBA" id="ARBA00023004"/>
    </source>
</evidence>